<keyword evidence="3 6" id="KW-0812">Transmembrane</keyword>
<keyword evidence="5 6" id="KW-0472">Membrane</keyword>
<dbReference type="GO" id="GO:0016020">
    <property type="term" value="C:membrane"/>
    <property type="evidence" value="ECO:0007669"/>
    <property type="project" value="UniProtKB-SubCell"/>
</dbReference>
<feature type="transmembrane region" description="Helical" evidence="6">
    <location>
        <begin position="225"/>
        <end position="243"/>
    </location>
</feature>
<comment type="similarity">
    <text evidence="2">Belongs to the major facilitator superfamily. Sugar transporter (TC 2.A.1.1) family.</text>
</comment>
<dbReference type="RefSeq" id="XP_013256387.1">
    <property type="nucleotide sequence ID" value="XM_013400933.1"/>
</dbReference>
<dbReference type="HOGENOM" id="CLU_001265_11_0_1"/>
<feature type="transmembrane region" description="Helical" evidence="6">
    <location>
        <begin position="403"/>
        <end position="424"/>
    </location>
</feature>
<accession>A0A072P2A1</accession>
<evidence type="ECO:0000256" key="2">
    <source>
        <dbReference type="ARBA" id="ARBA00010992"/>
    </source>
</evidence>
<evidence type="ECO:0000313" key="9">
    <source>
        <dbReference type="Proteomes" id="UP000027920"/>
    </source>
</evidence>
<dbReference type="PROSITE" id="PS00216">
    <property type="entry name" value="SUGAR_TRANSPORT_1"/>
    <property type="match status" value="1"/>
</dbReference>
<evidence type="ECO:0000313" key="8">
    <source>
        <dbReference type="EMBL" id="KEF53797.1"/>
    </source>
</evidence>
<feature type="transmembrane region" description="Helical" evidence="6">
    <location>
        <begin position="192"/>
        <end position="213"/>
    </location>
</feature>
<gene>
    <name evidence="8" type="ORF">A1O9_10198</name>
</gene>
<dbReference type="SUPFAM" id="SSF103473">
    <property type="entry name" value="MFS general substrate transporter"/>
    <property type="match status" value="1"/>
</dbReference>
<name>A0A072P2A1_9EURO</name>
<evidence type="ECO:0000256" key="6">
    <source>
        <dbReference type="SAM" id="Phobius"/>
    </source>
</evidence>
<feature type="domain" description="Major facilitator superfamily (MFS) profile" evidence="7">
    <location>
        <begin position="55"/>
        <end position="500"/>
    </location>
</feature>
<dbReference type="InterPro" id="IPR050360">
    <property type="entry name" value="MFS_Sugar_Transporters"/>
</dbReference>
<dbReference type="VEuPathDB" id="FungiDB:A1O9_10198"/>
<dbReference type="InterPro" id="IPR005829">
    <property type="entry name" value="Sugar_transporter_CS"/>
</dbReference>
<dbReference type="Pfam" id="PF00083">
    <property type="entry name" value="Sugar_tr"/>
    <property type="match status" value="1"/>
</dbReference>
<dbReference type="Gene3D" id="1.20.1250.20">
    <property type="entry name" value="MFS general substrate transporter like domains"/>
    <property type="match status" value="1"/>
</dbReference>
<dbReference type="EMBL" id="AMGV01000012">
    <property type="protein sequence ID" value="KEF53797.1"/>
    <property type="molecule type" value="Genomic_DNA"/>
</dbReference>
<evidence type="ECO:0000256" key="3">
    <source>
        <dbReference type="ARBA" id="ARBA00022692"/>
    </source>
</evidence>
<dbReference type="PROSITE" id="PS50850">
    <property type="entry name" value="MFS"/>
    <property type="match status" value="1"/>
</dbReference>
<feature type="transmembrane region" description="Helical" evidence="6">
    <location>
        <begin position="477"/>
        <end position="496"/>
    </location>
</feature>
<dbReference type="InterPro" id="IPR036259">
    <property type="entry name" value="MFS_trans_sf"/>
</dbReference>
<feature type="transmembrane region" description="Helical" evidence="6">
    <location>
        <begin position="133"/>
        <end position="153"/>
    </location>
</feature>
<proteinExistence type="inferred from homology"/>
<evidence type="ECO:0000256" key="1">
    <source>
        <dbReference type="ARBA" id="ARBA00004141"/>
    </source>
</evidence>
<organism evidence="8 9">
    <name type="scientific">Exophiala aquamarina CBS 119918</name>
    <dbReference type="NCBI Taxonomy" id="1182545"/>
    <lineage>
        <taxon>Eukaryota</taxon>
        <taxon>Fungi</taxon>
        <taxon>Dikarya</taxon>
        <taxon>Ascomycota</taxon>
        <taxon>Pezizomycotina</taxon>
        <taxon>Eurotiomycetes</taxon>
        <taxon>Chaetothyriomycetidae</taxon>
        <taxon>Chaetothyriales</taxon>
        <taxon>Herpotrichiellaceae</taxon>
        <taxon>Exophiala</taxon>
    </lineage>
</organism>
<feature type="transmembrane region" description="Helical" evidence="6">
    <location>
        <begin position="49"/>
        <end position="68"/>
    </location>
</feature>
<keyword evidence="4 6" id="KW-1133">Transmembrane helix</keyword>
<dbReference type="AlphaFoldDB" id="A0A072P2A1"/>
<reference evidence="8 9" key="1">
    <citation type="submission" date="2013-03" db="EMBL/GenBank/DDBJ databases">
        <title>The Genome Sequence of Exophiala aquamarina CBS 119918.</title>
        <authorList>
            <consortium name="The Broad Institute Genomics Platform"/>
            <person name="Cuomo C."/>
            <person name="de Hoog S."/>
            <person name="Gorbushina A."/>
            <person name="Walker B."/>
            <person name="Young S.K."/>
            <person name="Zeng Q."/>
            <person name="Gargeya S."/>
            <person name="Fitzgerald M."/>
            <person name="Haas B."/>
            <person name="Abouelleil A."/>
            <person name="Allen A.W."/>
            <person name="Alvarado L."/>
            <person name="Arachchi H.M."/>
            <person name="Berlin A.M."/>
            <person name="Chapman S.B."/>
            <person name="Gainer-Dewar J."/>
            <person name="Goldberg J."/>
            <person name="Griggs A."/>
            <person name="Gujja S."/>
            <person name="Hansen M."/>
            <person name="Howarth C."/>
            <person name="Imamovic A."/>
            <person name="Ireland A."/>
            <person name="Larimer J."/>
            <person name="McCowan C."/>
            <person name="Murphy C."/>
            <person name="Pearson M."/>
            <person name="Poon T.W."/>
            <person name="Priest M."/>
            <person name="Roberts A."/>
            <person name="Saif S."/>
            <person name="Shea T."/>
            <person name="Sisk P."/>
            <person name="Sykes S."/>
            <person name="Wortman J."/>
            <person name="Nusbaum C."/>
            <person name="Birren B."/>
        </authorList>
    </citation>
    <scope>NUCLEOTIDE SEQUENCE [LARGE SCALE GENOMIC DNA]</scope>
    <source>
        <strain evidence="8 9">CBS 119918</strain>
    </source>
</reference>
<sequence length="539" mass="59587">MAPTQDIVKDEKSVVEMELGATKNSSGDEATPVTSAYASFTRAALVRKLWRLYLTGLMVSLGGVYAGYCNSVIGSIVANKGFIQAFATVHDPKTNELVLDAQHVSIWAAVNYASQITFQFISPFTADRFGRKFNMWGFTFFLTLSIVLAIVAQNYVVLALSRVAGGCASGLISTSCMVYMSEIALPQFRGAMLGAFSLAFALGQVFLAIGLKTLDVTAPLHFRRIFYSEFVFFGLWLIPVIYLPETPAWYATKGRHEEGKKALRRLVGNVEGYDLDREYGVVRFEAENSGALARSHSNSDWKALFTKNNIKRIIVATLPFTFQNFVGVALIFGFTTYFFQLANLSDPFLGKLIIQLILVSGLIVSFYFVDKVGRRRLVVWGGFILGIVCFIVGGLGFKEQTRASGIGLITLCAFWAFIYANSLGPIGWISLVEVSSPRLRAKTTACAAILQACTGLIFSYTVPLMLSNQGAGWGQKIGLFFGSITFIYLIPVFFLYPETKNRTYEELDELFERGVPAWKFEKTKTRHQAALGSERASEP</sequence>
<feature type="transmembrane region" description="Helical" evidence="6">
    <location>
        <begin position="352"/>
        <end position="370"/>
    </location>
</feature>
<dbReference type="Proteomes" id="UP000027920">
    <property type="component" value="Unassembled WGS sequence"/>
</dbReference>
<comment type="caution">
    <text evidence="8">The sequence shown here is derived from an EMBL/GenBank/DDBJ whole genome shotgun (WGS) entry which is preliminary data.</text>
</comment>
<dbReference type="GO" id="GO:0005351">
    <property type="term" value="F:carbohydrate:proton symporter activity"/>
    <property type="evidence" value="ECO:0007669"/>
    <property type="project" value="TreeGrafter"/>
</dbReference>
<evidence type="ECO:0000256" key="5">
    <source>
        <dbReference type="ARBA" id="ARBA00023136"/>
    </source>
</evidence>
<dbReference type="OrthoDB" id="6612291at2759"/>
<keyword evidence="9" id="KW-1185">Reference proteome</keyword>
<protein>
    <recommendedName>
        <fullName evidence="7">Major facilitator superfamily (MFS) profile domain-containing protein</fullName>
    </recommendedName>
</protein>
<comment type="subcellular location">
    <subcellularLocation>
        <location evidence="1">Membrane</location>
        <topology evidence="1">Multi-pass membrane protein</topology>
    </subcellularLocation>
</comment>
<dbReference type="InterPro" id="IPR020846">
    <property type="entry name" value="MFS_dom"/>
</dbReference>
<dbReference type="GeneID" id="25285103"/>
<feature type="transmembrane region" description="Helical" evidence="6">
    <location>
        <begin position="445"/>
        <end position="465"/>
    </location>
</feature>
<dbReference type="PANTHER" id="PTHR48022">
    <property type="entry name" value="PLASTIDIC GLUCOSE TRANSPORTER 4"/>
    <property type="match status" value="1"/>
</dbReference>
<feature type="transmembrane region" description="Helical" evidence="6">
    <location>
        <begin position="377"/>
        <end position="397"/>
    </location>
</feature>
<evidence type="ECO:0000259" key="7">
    <source>
        <dbReference type="PROSITE" id="PS50850"/>
    </source>
</evidence>
<dbReference type="InterPro" id="IPR005828">
    <property type="entry name" value="MFS_sugar_transport-like"/>
</dbReference>
<dbReference type="PANTHER" id="PTHR48022:SF68">
    <property type="entry name" value="MAJOR FACILITATOR SUPERFAMILY (MFS) PROFILE DOMAIN-CONTAINING PROTEIN-RELATED"/>
    <property type="match status" value="1"/>
</dbReference>
<evidence type="ECO:0000256" key="4">
    <source>
        <dbReference type="ARBA" id="ARBA00022989"/>
    </source>
</evidence>
<feature type="transmembrane region" description="Helical" evidence="6">
    <location>
        <begin position="313"/>
        <end position="340"/>
    </location>
</feature>